<reference evidence="4" key="1">
    <citation type="submission" date="2022-04" db="EMBL/GenBank/DDBJ databases">
        <title>Carnegiea gigantea Genome sequencing and assembly v2.</title>
        <authorList>
            <person name="Copetti D."/>
            <person name="Sanderson M.J."/>
            <person name="Burquez A."/>
            <person name="Wojciechowski M.F."/>
        </authorList>
    </citation>
    <scope>NUCLEOTIDE SEQUENCE</scope>
    <source>
        <strain evidence="4">SGP5-SGP5p</strain>
        <tissue evidence="4">Aerial part</tissue>
    </source>
</reference>
<evidence type="ECO:0000313" key="5">
    <source>
        <dbReference type="Proteomes" id="UP001153076"/>
    </source>
</evidence>
<keyword evidence="1" id="KW-0175">Coiled coil</keyword>
<feature type="region of interest" description="Disordered" evidence="2">
    <location>
        <begin position="609"/>
        <end position="629"/>
    </location>
</feature>
<dbReference type="PANTHER" id="PTHR46702">
    <property type="entry name" value="DNA LIGASE (DUF1666)-RELATED"/>
    <property type="match status" value="1"/>
</dbReference>
<gene>
    <name evidence="4" type="ORF">Cgig2_013245</name>
</gene>
<feature type="compositionally biased region" description="Low complexity" evidence="2">
    <location>
        <begin position="251"/>
        <end position="260"/>
    </location>
</feature>
<name>A0A9Q1JJV3_9CARY</name>
<evidence type="ECO:0000256" key="1">
    <source>
        <dbReference type="SAM" id="Coils"/>
    </source>
</evidence>
<feature type="region of interest" description="Disordered" evidence="2">
    <location>
        <begin position="136"/>
        <end position="170"/>
    </location>
</feature>
<accession>A0A9Q1JJV3</accession>
<dbReference type="OrthoDB" id="1909644at2759"/>
<dbReference type="InterPro" id="IPR012870">
    <property type="entry name" value="DUF1666"/>
</dbReference>
<evidence type="ECO:0000256" key="2">
    <source>
        <dbReference type="SAM" id="MobiDB-lite"/>
    </source>
</evidence>
<evidence type="ECO:0000313" key="4">
    <source>
        <dbReference type="EMBL" id="KAJ8421533.1"/>
    </source>
</evidence>
<comment type="caution">
    <text evidence="4">The sequence shown here is derived from an EMBL/GenBank/DDBJ whole genome shotgun (WGS) entry which is preliminary data.</text>
</comment>
<dbReference type="EMBL" id="JAKOGI010002684">
    <property type="protein sequence ID" value="KAJ8421533.1"/>
    <property type="molecule type" value="Genomic_DNA"/>
</dbReference>
<dbReference type="Pfam" id="PF07891">
    <property type="entry name" value="DUF1666"/>
    <property type="match status" value="1"/>
</dbReference>
<dbReference type="AlphaFoldDB" id="A0A9Q1JJV3"/>
<keyword evidence="3" id="KW-0812">Transmembrane</keyword>
<feature type="transmembrane region" description="Helical" evidence="3">
    <location>
        <begin position="12"/>
        <end position="38"/>
    </location>
</feature>
<evidence type="ECO:0008006" key="6">
    <source>
        <dbReference type="Google" id="ProtNLM"/>
    </source>
</evidence>
<dbReference type="PANTHER" id="PTHR46702:SF2">
    <property type="entry name" value="DNA LIGASE (DUF1666)"/>
    <property type="match status" value="1"/>
</dbReference>
<keyword evidence="3" id="KW-0472">Membrane</keyword>
<proteinExistence type="predicted"/>
<evidence type="ECO:0000256" key="3">
    <source>
        <dbReference type="SAM" id="Phobius"/>
    </source>
</evidence>
<protein>
    <recommendedName>
        <fullName evidence="6">Ribosomal protein L34Ae</fullName>
    </recommendedName>
</protein>
<feature type="compositionally biased region" description="Polar residues" evidence="2">
    <location>
        <begin position="609"/>
        <end position="621"/>
    </location>
</feature>
<sequence length="629" mass="73049">MPCLRKEALARLLWNVTTTVKYFFLFSLFVAELFASLFRSEDEYDGLLYEEEAEEEEKAEVEEQEHKNYDRNSHVERDHLVADIVNGGEGLVFLPKNCHQTIEQNLGRHTYSNSSESLFEDPVEDFDSELAFHVQGSPSSEFNHGANDGTEDLEEKEHTTLNQTSKSTGGGMRTCKLPIIIDLKEDILDPSLRINHVRDDEKKIDHVKEDSNFTKDDKFLIFAPPKSEAMKIQGLEKENDKTFGDTYTIGSTSKSSSEWRSSIRDSATEDPFSSSSRRSCPKWESYTVYQKYDEEMMYLDRISAQKLHETESLKSVQVEPRSISQRIVHKLANRKKQRSTDRLYQTKYHELEATYVAQVCLAWEALNWNYANFQRKQAASRTEPDPGCPAHIAQQFQQFQVLLQRYVENEPYEPGRRPEIYARMRSVAPKLLQVPEYHDYEEEQKEEVASLRITSASFLTILEDAIRTFMNFLKADRGRHCQVLAAMFRRRPRGTVDPTILRAVKKHNKKMKATLKAIRRPRNYLKRKKLPKEEDMKVLMGLIDLRLVSRVLRMGDITQEQLHWCEEKMSRIKALDGKLHRDSTPVFFPDIEAHPNPSLNNPYPNVPYNQSVGNQTSQTRTEAVFDNRL</sequence>
<feature type="coiled-coil region" evidence="1">
    <location>
        <begin position="44"/>
        <end position="72"/>
    </location>
</feature>
<keyword evidence="5" id="KW-1185">Reference proteome</keyword>
<keyword evidence="3" id="KW-1133">Transmembrane helix</keyword>
<feature type="region of interest" description="Disordered" evidence="2">
    <location>
        <begin position="246"/>
        <end position="279"/>
    </location>
</feature>
<dbReference type="Proteomes" id="UP001153076">
    <property type="component" value="Unassembled WGS sequence"/>
</dbReference>
<organism evidence="4 5">
    <name type="scientific">Carnegiea gigantea</name>
    <dbReference type="NCBI Taxonomy" id="171969"/>
    <lineage>
        <taxon>Eukaryota</taxon>
        <taxon>Viridiplantae</taxon>
        <taxon>Streptophyta</taxon>
        <taxon>Embryophyta</taxon>
        <taxon>Tracheophyta</taxon>
        <taxon>Spermatophyta</taxon>
        <taxon>Magnoliopsida</taxon>
        <taxon>eudicotyledons</taxon>
        <taxon>Gunneridae</taxon>
        <taxon>Pentapetalae</taxon>
        <taxon>Caryophyllales</taxon>
        <taxon>Cactineae</taxon>
        <taxon>Cactaceae</taxon>
        <taxon>Cactoideae</taxon>
        <taxon>Echinocereeae</taxon>
        <taxon>Carnegiea</taxon>
    </lineage>
</organism>